<feature type="active site" description="Proton acceptor" evidence="11">
    <location>
        <position position="118"/>
    </location>
</feature>
<dbReference type="eggNOG" id="KOG3125">
    <property type="taxonomic scope" value="Eukaryota"/>
</dbReference>
<dbReference type="SUPFAM" id="SSF52540">
    <property type="entry name" value="P-loop containing nucleoside triphosphate hydrolases"/>
    <property type="match status" value="1"/>
</dbReference>
<keyword evidence="16" id="KW-1185">Reference proteome</keyword>
<dbReference type="PANTHER" id="PTHR11441">
    <property type="entry name" value="THYMIDINE KINASE"/>
    <property type="match status" value="1"/>
</dbReference>
<evidence type="ECO:0000256" key="10">
    <source>
        <dbReference type="ARBA" id="ARBA00048254"/>
    </source>
</evidence>
<dbReference type="InterPro" id="IPR020633">
    <property type="entry name" value="Thymidine_kinase_CS"/>
</dbReference>
<evidence type="ECO:0000256" key="6">
    <source>
        <dbReference type="ARBA" id="ARBA00022741"/>
    </source>
</evidence>
<evidence type="ECO:0000313" key="16">
    <source>
        <dbReference type="Proteomes" id="UP000002009"/>
    </source>
</evidence>
<evidence type="ECO:0000256" key="3">
    <source>
        <dbReference type="ARBA" id="ARBA00022634"/>
    </source>
</evidence>
<evidence type="ECO:0000256" key="8">
    <source>
        <dbReference type="ARBA" id="ARBA00022833"/>
    </source>
</evidence>
<evidence type="ECO:0000256" key="1">
    <source>
        <dbReference type="ARBA" id="ARBA00007587"/>
    </source>
</evidence>
<dbReference type="InterPro" id="IPR001267">
    <property type="entry name" value="Thymidine_kinase"/>
</dbReference>
<keyword evidence="6 13" id="KW-0547">Nucleotide-binding</keyword>
<feature type="binding site" evidence="12">
    <location>
        <position position="204"/>
    </location>
    <ligand>
        <name>substrate</name>
    </ligand>
</feature>
<gene>
    <name evidence="15" type="ORF">MICPUN_51821</name>
</gene>
<keyword evidence="8" id="KW-0862">Zinc</keyword>
<evidence type="ECO:0000256" key="4">
    <source>
        <dbReference type="ARBA" id="ARBA00022679"/>
    </source>
</evidence>
<dbReference type="FunFam" id="3.40.50.300:FF:000948">
    <property type="entry name" value="Thymidine kinase"/>
    <property type="match status" value="1"/>
</dbReference>
<evidence type="ECO:0000256" key="13">
    <source>
        <dbReference type="RuleBase" id="RU000544"/>
    </source>
</evidence>
<dbReference type="RefSeq" id="XP_002507316.1">
    <property type="nucleotide sequence ID" value="XM_002507270.1"/>
</dbReference>
<sequence length="221" mass="24358">MSKGLTTPVAKLSQCCLKKSKRSFPGLSSTRRGEIHMIIGPMFSGKSTALIQRVKEDEAAGLQAQMVNSSRDVRYSSFEVVSHGGATRPCHCIEKLWDIPILLGFEHFSRVDVLAIDEAQFFPDLASFCISAAEDHHKKVIVAGLSGDFRRKRFGQISDLIPIADSVLKLTSNCAMCDMTSGLFSLRTTSNWENQELIGGPDSYKPVCRSCYTSAWAEQTT</sequence>
<dbReference type="GO" id="GO:0071897">
    <property type="term" value="P:DNA biosynthetic process"/>
    <property type="evidence" value="ECO:0007669"/>
    <property type="project" value="UniProtKB-KW"/>
</dbReference>
<dbReference type="KEGG" id="mis:MICPUN_51821"/>
<organism evidence="15 16">
    <name type="scientific">Micromonas commoda (strain RCC299 / NOUM17 / CCMP2709)</name>
    <name type="common">Picoplanktonic green alga</name>
    <dbReference type="NCBI Taxonomy" id="296587"/>
    <lineage>
        <taxon>Eukaryota</taxon>
        <taxon>Viridiplantae</taxon>
        <taxon>Chlorophyta</taxon>
        <taxon>Mamiellophyceae</taxon>
        <taxon>Mamiellales</taxon>
        <taxon>Mamiellaceae</taxon>
        <taxon>Micromonas</taxon>
    </lineage>
</organism>
<evidence type="ECO:0000313" key="15">
    <source>
        <dbReference type="EMBL" id="ACO68574.1"/>
    </source>
</evidence>
<evidence type="ECO:0000256" key="11">
    <source>
        <dbReference type="PIRSR" id="PIRSR035805-1"/>
    </source>
</evidence>
<evidence type="ECO:0000256" key="5">
    <source>
        <dbReference type="ARBA" id="ARBA00022723"/>
    </source>
</evidence>
<dbReference type="EMBL" id="CP001574">
    <property type="protein sequence ID" value="ACO68574.1"/>
    <property type="molecule type" value="Genomic_DNA"/>
</dbReference>
<evidence type="ECO:0000256" key="2">
    <source>
        <dbReference type="ARBA" id="ARBA00012118"/>
    </source>
</evidence>
<evidence type="ECO:0000256" key="14">
    <source>
        <dbReference type="RuleBase" id="RU004165"/>
    </source>
</evidence>
<comment type="similarity">
    <text evidence="1 14">Belongs to the thymidine kinase family.</text>
</comment>
<dbReference type="PIRSF" id="PIRSF035805">
    <property type="entry name" value="TK_cell"/>
    <property type="match status" value="1"/>
</dbReference>
<reference evidence="15 16" key="1">
    <citation type="journal article" date="2009" name="Science">
        <title>Green evolution and dynamic adaptations revealed by genomes of the marine picoeukaryotes Micromonas.</title>
        <authorList>
            <person name="Worden A.Z."/>
            <person name="Lee J.H."/>
            <person name="Mock T."/>
            <person name="Rouze P."/>
            <person name="Simmons M.P."/>
            <person name="Aerts A.L."/>
            <person name="Allen A.E."/>
            <person name="Cuvelier M.L."/>
            <person name="Derelle E."/>
            <person name="Everett M.V."/>
            <person name="Foulon E."/>
            <person name="Grimwood J."/>
            <person name="Gundlach H."/>
            <person name="Henrissat B."/>
            <person name="Napoli C."/>
            <person name="McDonald S.M."/>
            <person name="Parker M.S."/>
            <person name="Rombauts S."/>
            <person name="Salamov A."/>
            <person name="Von Dassow P."/>
            <person name="Badger J.H."/>
            <person name="Coutinho P.M."/>
            <person name="Demir E."/>
            <person name="Dubchak I."/>
            <person name="Gentemann C."/>
            <person name="Eikrem W."/>
            <person name="Gready J.E."/>
            <person name="John U."/>
            <person name="Lanier W."/>
            <person name="Lindquist E.A."/>
            <person name="Lucas S."/>
            <person name="Mayer K.F."/>
            <person name="Moreau H."/>
            <person name="Not F."/>
            <person name="Otillar R."/>
            <person name="Panaud O."/>
            <person name="Pangilinan J."/>
            <person name="Paulsen I."/>
            <person name="Piegu B."/>
            <person name="Poliakov A."/>
            <person name="Robbens S."/>
            <person name="Schmutz J."/>
            <person name="Toulza E."/>
            <person name="Wyss T."/>
            <person name="Zelensky A."/>
            <person name="Zhou K."/>
            <person name="Armbrust E.V."/>
            <person name="Bhattacharya D."/>
            <person name="Goodenough U.W."/>
            <person name="Van de Peer Y."/>
            <person name="Grigoriev I.V."/>
        </authorList>
    </citation>
    <scope>NUCLEOTIDE SEQUENCE [LARGE SCALE GENOMIC DNA]</scope>
    <source>
        <strain evidence="16">RCC299 / NOUM17</strain>
    </source>
</reference>
<proteinExistence type="inferred from homology"/>
<dbReference type="OMA" id="ATHSKMT"/>
<keyword evidence="7 13" id="KW-0418">Kinase</keyword>
<dbReference type="InterPro" id="IPR027417">
    <property type="entry name" value="P-loop_NTPase"/>
</dbReference>
<dbReference type="OrthoDB" id="439028at2759"/>
<accession>C1FEI7</accession>
<dbReference type="GeneID" id="8250629"/>
<dbReference type="SUPFAM" id="SSF57716">
    <property type="entry name" value="Glucocorticoid receptor-like (DNA-binding domain)"/>
    <property type="match status" value="1"/>
</dbReference>
<name>C1FEI7_MICCC</name>
<dbReference type="PANTHER" id="PTHR11441:SF0">
    <property type="entry name" value="THYMIDINE KINASE, CYTOSOLIC"/>
    <property type="match status" value="1"/>
</dbReference>
<dbReference type="STRING" id="296587.C1FEI7"/>
<evidence type="ECO:0000256" key="7">
    <source>
        <dbReference type="ARBA" id="ARBA00022777"/>
    </source>
</evidence>
<keyword evidence="9 13" id="KW-0067">ATP-binding</keyword>
<dbReference type="PROSITE" id="PS00603">
    <property type="entry name" value="TK_CELLULAR_TYPE"/>
    <property type="match status" value="1"/>
</dbReference>
<dbReference type="EC" id="2.7.1.21" evidence="2 13"/>
<dbReference type="Gene3D" id="3.40.50.300">
    <property type="entry name" value="P-loop containing nucleotide triphosphate hydrolases"/>
    <property type="match status" value="1"/>
</dbReference>
<protein>
    <recommendedName>
        <fullName evidence="2 13">Thymidine kinase</fullName>
        <ecNumber evidence="2 13">2.7.1.21</ecNumber>
    </recommendedName>
</protein>
<dbReference type="Pfam" id="PF00265">
    <property type="entry name" value="TK"/>
    <property type="match status" value="1"/>
</dbReference>
<dbReference type="GO" id="GO:0004797">
    <property type="term" value="F:thymidine kinase activity"/>
    <property type="evidence" value="ECO:0007669"/>
    <property type="project" value="UniProtKB-EC"/>
</dbReference>
<evidence type="ECO:0000256" key="12">
    <source>
        <dbReference type="PIRSR" id="PIRSR035805-2"/>
    </source>
</evidence>
<comment type="catalytic activity">
    <reaction evidence="10 13">
        <text>thymidine + ATP = dTMP + ADP + H(+)</text>
        <dbReference type="Rhea" id="RHEA:19129"/>
        <dbReference type="ChEBI" id="CHEBI:15378"/>
        <dbReference type="ChEBI" id="CHEBI:17748"/>
        <dbReference type="ChEBI" id="CHEBI:30616"/>
        <dbReference type="ChEBI" id="CHEBI:63528"/>
        <dbReference type="ChEBI" id="CHEBI:456216"/>
        <dbReference type="EC" id="2.7.1.21"/>
    </reaction>
</comment>
<dbReference type="InParanoid" id="C1FEI7"/>
<dbReference type="FunCoup" id="C1FEI7">
    <property type="interactions" value="336"/>
</dbReference>
<keyword evidence="3 13" id="KW-0237">DNA synthesis</keyword>
<keyword evidence="5" id="KW-0479">Metal-binding</keyword>
<dbReference type="Proteomes" id="UP000002009">
    <property type="component" value="Chromosome 1"/>
</dbReference>
<evidence type="ECO:0000256" key="9">
    <source>
        <dbReference type="ARBA" id="ARBA00022840"/>
    </source>
</evidence>
<dbReference type="GO" id="GO:0046104">
    <property type="term" value="P:thymidine metabolic process"/>
    <property type="evidence" value="ECO:0007669"/>
    <property type="project" value="TreeGrafter"/>
</dbReference>
<dbReference type="Gene3D" id="3.30.60.20">
    <property type="match status" value="1"/>
</dbReference>
<keyword evidence="4 13" id="KW-0808">Transferase</keyword>
<dbReference type="AlphaFoldDB" id="C1FEI7"/>
<dbReference type="GO" id="GO:0046872">
    <property type="term" value="F:metal ion binding"/>
    <property type="evidence" value="ECO:0007669"/>
    <property type="project" value="UniProtKB-KW"/>
</dbReference>
<dbReference type="GO" id="GO:0005524">
    <property type="term" value="F:ATP binding"/>
    <property type="evidence" value="ECO:0007669"/>
    <property type="project" value="UniProtKB-KW"/>
</dbReference>